<organism evidence="1 2">
    <name type="scientific">Dactylonectria macrodidyma</name>
    <dbReference type="NCBI Taxonomy" id="307937"/>
    <lineage>
        <taxon>Eukaryota</taxon>
        <taxon>Fungi</taxon>
        <taxon>Dikarya</taxon>
        <taxon>Ascomycota</taxon>
        <taxon>Pezizomycotina</taxon>
        <taxon>Sordariomycetes</taxon>
        <taxon>Hypocreomycetidae</taxon>
        <taxon>Hypocreales</taxon>
        <taxon>Nectriaceae</taxon>
        <taxon>Dactylonectria</taxon>
    </lineage>
</organism>
<dbReference type="SUPFAM" id="SSF57889">
    <property type="entry name" value="Cysteine-rich domain"/>
    <property type="match status" value="1"/>
</dbReference>
<reference evidence="1" key="1">
    <citation type="journal article" date="2021" name="Nat. Commun.">
        <title>Genetic determinants of endophytism in the Arabidopsis root mycobiome.</title>
        <authorList>
            <person name="Mesny F."/>
            <person name="Miyauchi S."/>
            <person name="Thiergart T."/>
            <person name="Pickel B."/>
            <person name="Atanasova L."/>
            <person name="Karlsson M."/>
            <person name="Huettel B."/>
            <person name="Barry K.W."/>
            <person name="Haridas S."/>
            <person name="Chen C."/>
            <person name="Bauer D."/>
            <person name="Andreopoulos W."/>
            <person name="Pangilinan J."/>
            <person name="LaButti K."/>
            <person name="Riley R."/>
            <person name="Lipzen A."/>
            <person name="Clum A."/>
            <person name="Drula E."/>
            <person name="Henrissat B."/>
            <person name="Kohler A."/>
            <person name="Grigoriev I.V."/>
            <person name="Martin F.M."/>
            <person name="Hacquard S."/>
        </authorList>
    </citation>
    <scope>NUCLEOTIDE SEQUENCE</scope>
    <source>
        <strain evidence="1">MPI-CAGE-AT-0147</strain>
    </source>
</reference>
<gene>
    <name evidence="1" type="ORF">EDB81DRAFT_771722</name>
</gene>
<evidence type="ECO:0008006" key="3">
    <source>
        <dbReference type="Google" id="ProtNLM"/>
    </source>
</evidence>
<keyword evidence="2" id="KW-1185">Reference proteome</keyword>
<comment type="caution">
    <text evidence="1">The sequence shown here is derived from an EMBL/GenBank/DDBJ whole genome shotgun (WGS) entry which is preliminary data.</text>
</comment>
<evidence type="ECO:0000313" key="1">
    <source>
        <dbReference type="EMBL" id="KAH7176016.1"/>
    </source>
</evidence>
<proteinExistence type="predicted"/>
<dbReference type="OrthoDB" id="366390at2759"/>
<accession>A0A9P9FVC8</accession>
<feature type="non-terminal residue" evidence="1">
    <location>
        <position position="65"/>
    </location>
</feature>
<dbReference type="AlphaFoldDB" id="A0A9P9FVC8"/>
<dbReference type="Proteomes" id="UP000738349">
    <property type="component" value="Unassembled WGS sequence"/>
</dbReference>
<sequence>MGLRPNDGRFRFRWCDICTLGISVDETFYRCWICNGANFNICLECYNIGGRCLIEHHELARRKDN</sequence>
<name>A0A9P9FVC8_9HYPO</name>
<protein>
    <recommendedName>
        <fullName evidence="3">ZZ-type domain-containing protein</fullName>
    </recommendedName>
</protein>
<evidence type="ECO:0000313" key="2">
    <source>
        <dbReference type="Proteomes" id="UP000738349"/>
    </source>
</evidence>
<dbReference type="EMBL" id="JAGMUV010000001">
    <property type="protein sequence ID" value="KAH7176016.1"/>
    <property type="molecule type" value="Genomic_DNA"/>
</dbReference>
<dbReference type="InterPro" id="IPR046349">
    <property type="entry name" value="C1-like_sf"/>
</dbReference>